<dbReference type="PATRIC" id="fig|480391.4.peg.1768"/>
<comment type="caution">
    <text evidence="2">The sequence shown here is derived from an EMBL/GenBank/DDBJ whole genome shotgun (WGS) entry which is preliminary data.</text>
</comment>
<protein>
    <recommendedName>
        <fullName evidence="1">Beta-lactamase class A catalytic domain-containing protein</fullName>
    </recommendedName>
</protein>
<dbReference type="Gene3D" id="3.40.710.10">
    <property type="entry name" value="DD-peptidase/beta-lactamase superfamily"/>
    <property type="match status" value="1"/>
</dbReference>
<dbReference type="Pfam" id="PF13354">
    <property type="entry name" value="Beta-lactamase2"/>
    <property type="match status" value="1"/>
</dbReference>
<dbReference type="GO" id="GO:0030655">
    <property type="term" value="P:beta-lactam antibiotic catabolic process"/>
    <property type="evidence" value="ECO:0007669"/>
    <property type="project" value="InterPro"/>
</dbReference>
<dbReference type="GO" id="GO:0008800">
    <property type="term" value="F:beta-lactamase activity"/>
    <property type="evidence" value="ECO:0007669"/>
    <property type="project" value="InterPro"/>
</dbReference>
<evidence type="ECO:0000313" key="2">
    <source>
        <dbReference type="EMBL" id="KRO25472.1"/>
    </source>
</evidence>
<dbReference type="GO" id="GO:0046677">
    <property type="term" value="P:response to antibiotic"/>
    <property type="evidence" value="ECO:0007669"/>
    <property type="project" value="InterPro"/>
</dbReference>
<feature type="domain" description="Beta-lactamase class A catalytic" evidence="1">
    <location>
        <begin position="32"/>
        <end position="226"/>
    </location>
</feature>
<dbReference type="OrthoDB" id="9775096at2"/>
<dbReference type="AlphaFoldDB" id="A0A0R2NM55"/>
<accession>A0A0R2NM55</accession>
<proteinExistence type="predicted"/>
<dbReference type="InterPro" id="IPR012338">
    <property type="entry name" value="Beta-lactam/transpept-like"/>
</dbReference>
<gene>
    <name evidence="2" type="ORF">IV88_GL001722</name>
</gene>
<reference evidence="2 3" key="1">
    <citation type="journal article" date="2015" name="Genome Announc.">
        <title>Expanding the biotechnology potential of lactobacilli through comparative genomics of 213 strains and associated genera.</title>
        <authorList>
            <person name="Sun Z."/>
            <person name="Harris H.M."/>
            <person name="McCann A."/>
            <person name="Guo C."/>
            <person name="Argimon S."/>
            <person name="Zhang W."/>
            <person name="Yang X."/>
            <person name="Jeffery I.B."/>
            <person name="Cooney J.C."/>
            <person name="Kagawa T.F."/>
            <person name="Liu W."/>
            <person name="Song Y."/>
            <person name="Salvetti E."/>
            <person name="Wrobel A."/>
            <person name="Rasinkangas P."/>
            <person name="Parkhill J."/>
            <person name="Rea M.C."/>
            <person name="O'Sullivan O."/>
            <person name="Ritari J."/>
            <person name="Douillard F.P."/>
            <person name="Paul Ross R."/>
            <person name="Yang R."/>
            <person name="Briner A.E."/>
            <person name="Felis G.E."/>
            <person name="de Vos W.M."/>
            <person name="Barrangou R."/>
            <person name="Klaenhammer T.R."/>
            <person name="Caufield P.W."/>
            <person name="Cui Y."/>
            <person name="Zhang H."/>
            <person name="O'Toole P.W."/>
        </authorList>
    </citation>
    <scope>NUCLEOTIDE SEQUENCE [LARGE SCALE GENOMIC DNA]</scope>
    <source>
        <strain evidence="2 3">DSM 23026</strain>
    </source>
</reference>
<evidence type="ECO:0000259" key="1">
    <source>
        <dbReference type="Pfam" id="PF13354"/>
    </source>
</evidence>
<dbReference type="PANTHER" id="PTHR35333:SF3">
    <property type="entry name" value="BETA-LACTAMASE-TYPE TRANSPEPTIDASE FOLD CONTAINING PROTEIN"/>
    <property type="match status" value="1"/>
</dbReference>
<dbReference type="InterPro" id="IPR045155">
    <property type="entry name" value="Beta-lactam_cat"/>
</dbReference>
<name>A0A0R2NM55_9LACO</name>
<dbReference type="InterPro" id="IPR000871">
    <property type="entry name" value="Beta-lactam_class-A"/>
</dbReference>
<dbReference type="Proteomes" id="UP000051249">
    <property type="component" value="Unassembled WGS sequence"/>
</dbReference>
<dbReference type="EMBL" id="JQCQ01000009">
    <property type="protein sequence ID" value="KRO25472.1"/>
    <property type="molecule type" value="Genomic_DNA"/>
</dbReference>
<dbReference type="PANTHER" id="PTHR35333">
    <property type="entry name" value="BETA-LACTAMASE"/>
    <property type="match status" value="1"/>
</dbReference>
<sequence length="266" mass="29397">MDFLNDQLQIMRSEILEALKKINGNTSLKMHIDGQEFINSNPDFVHPATGLTKLMLLAYVMDQLSRGRLNLQQSISIAPQHIVGGKGILQHLNERTWTLEELLVFAISAEDNTAANAIIGSIGPGTLQQWLKRSPYTSTTFERFFMDQSSLQSGHDNKISAADSLKMLTSILDLSTEGQPLAKRLLFNQQSKDKVSAAFVESMSQVQVLNLTGEGSRTDHDVVRLIGNHHAIDIAFLTSGAADRISVLSTMQLVGQYAVDILYKLN</sequence>
<organism evidence="2 3">
    <name type="scientific">Pediococcus argentinicus</name>
    <dbReference type="NCBI Taxonomy" id="480391"/>
    <lineage>
        <taxon>Bacteria</taxon>
        <taxon>Bacillati</taxon>
        <taxon>Bacillota</taxon>
        <taxon>Bacilli</taxon>
        <taxon>Lactobacillales</taxon>
        <taxon>Lactobacillaceae</taxon>
        <taxon>Pediococcus</taxon>
    </lineage>
</organism>
<dbReference type="SUPFAM" id="SSF56601">
    <property type="entry name" value="beta-lactamase/transpeptidase-like"/>
    <property type="match status" value="1"/>
</dbReference>
<keyword evidence="3" id="KW-1185">Reference proteome</keyword>
<evidence type="ECO:0000313" key="3">
    <source>
        <dbReference type="Proteomes" id="UP000051249"/>
    </source>
</evidence>